<organism evidence="9 10">
    <name type="scientific">Desulfosoma caldarium</name>
    <dbReference type="NCBI Taxonomy" id="610254"/>
    <lineage>
        <taxon>Bacteria</taxon>
        <taxon>Pseudomonadati</taxon>
        <taxon>Thermodesulfobacteriota</taxon>
        <taxon>Syntrophobacteria</taxon>
        <taxon>Syntrophobacterales</taxon>
        <taxon>Syntrophobacteraceae</taxon>
        <taxon>Desulfosoma</taxon>
    </lineage>
</organism>
<proteinExistence type="inferred from homology"/>
<keyword evidence="3" id="KW-0813">Transport</keyword>
<gene>
    <name evidence="9" type="ORF">EDC27_0489</name>
</gene>
<accession>A0A3N1VTX6</accession>
<dbReference type="EMBL" id="RJVA01000009">
    <property type="protein sequence ID" value="ROR03227.1"/>
    <property type="molecule type" value="Genomic_DNA"/>
</dbReference>
<evidence type="ECO:0000256" key="4">
    <source>
        <dbReference type="ARBA" id="ARBA00022452"/>
    </source>
</evidence>
<dbReference type="PANTHER" id="PTHR30026:SF20">
    <property type="entry name" value="OUTER MEMBRANE PROTEIN TOLC"/>
    <property type="match status" value="1"/>
</dbReference>
<evidence type="ECO:0000256" key="8">
    <source>
        <dbReference type="SAM" id="MobiDB-lite"/>
    </source>
</evidence>
<name>A0A3N1VTX6_9BACT</name>
<evidence type="ECO:0000256" key="3">
    <source>
        <dbReference type="ARBA" id="ARBA00022448"/>
    </source>
</evidence>
<protein>
    <submittedName>
        <fullName evidence="9">Outer membrane protein TolC</fullName>
    </submittedName>
</protein>
<dbReference type="GO" id="GO:0009279">
    <property type="term" value="C:cell outer membrane"/>
    <property type="evidence" value="ECO:0007669"/>
    <property type="project" value="UniProtKB-SubCell"/>
</dbReference>
<comment type="subcellular location">
    <subcellularLocation>
        <location evidence="1">Cell outer membrane</location>
    </subcellularLocation>
</comment>
<evidence type="ECO:0000256" key="7">
    <source>
        <dbReference type="ARBA" id="ARBA00023237"/>
    </source>
</evidence>
<dbReference type="AlphaFoldDB" id="A0A3N1VTX6"/>
<dbReference type="InterPro" id="IPR003423">
    <property type="entry name" value="OMP_efflux"/>
</dbReference>
<keyword evidence="6" id="KW-0472">Membrane</keyword>
<feature type="region of interest" description="Disordered" evidence="8">
    <location>
        <begin position="97"/>
        <end position="116"/>
    </location>
</feature>
<keyword evidence="5" id="KW-0812">Transmembrane</keyword>
<dbReference type="SUPFAM" id="SSF56954">
    <property type="entry name" value="Outer membrane efflux proteins (OEP)"/>
    <property type="match status" value="1"/>
</dbReference>
<dbReference type="RefSeq" id="WP_123289017.1">
    <property type="nucleotide sequence ID" value="NZ_RJVA01000009.1"/>
</dbReference>
<keyword evidence="4" id="KW-1134">Transmembrane beta strand</keyword>
<comment type="caution">
    <text evidence="9">The sequence shown here is derived from an EMBL/GenBank/DDBJ whole genome shotgun (WGS) entry which is preliminary data.</text>
</comment>
<keyword evidence="7" id="KW-0998">Cell outer membrane</keyword>
<evidence type="ECO:0000256" key="6">
    <source>
        <dbReference type="ARBA" id="ARBA00023136"/>
    </source>
</evidence>
<dbReference type="Gene3D" id="1.20.1600.10">
    <property type="entry name" value="Outer membrane efflux proteins (OEP)"/>
    <property type="match status" value="1"/>
</dbReference>
<comment type="similarity">
    <text evidence="2">Belongs to the outer membrane factor (OMF) (TC 1.B.17) family.</text>
</comment>
<evidence type="ECO:0000313" key="9">
    <source>
        <dbReference type="EMBL" id="ROR03227.1"/>
    </source>
</evidence>
<sequence length="475" mass="52168">MKHGHDFIRPWVALLLLLSFVALDFVEAFAKGSAAAAETSPQGPAVTLPAVLDLKTAQRLALQSNPSLQAAQARVAQARERVRQAWSRYLPRVEGTASASHVRSPQNQEQTLPSSKFSSTTSGIFYPEREDIYRAALNATLTLFDGFQREFALAAARFSEQGSQAAYREAQRVLLRAVADSYFQAQLARQRRLIAQADEAFNERQLKDAQARETLGAGSLSDVLNFQVQVNLARSQKIQAEQEERVALTGLAALMGLAEGTLSEHTTLAALQEPNASLLQVPSIQKALDEATQYRPDLEQARFALRAAQANVGSAKSRFFPSFNLFSTLEGSRANDGHFQADDFGSSIGIALVVPLFSGGEDVFRVREAEQSRREAQRTLQQAIIEAASEVQAAVEQILSAQQQFRLQKETAALVEKTRNLVDKEYAAGQASLVRLTQAQRDLVLARSQLAQSRIALESAWIRLRAATGRILDDF</sequence>
<dbReference type="GO" id="GO:1990281">
    <property type="term" value="C:efflux pump complex"/>
    <property type="evidence" value="ECO:0007669"/>
    <property type="project" value="TreeGrafter"/>
</dbReference>
<dbReference type="GO" id="GO:0015562">
    <property type="term" value="F:efflux transmembrane transporter activity"/>
    <property type="evidence" value="ECO:0007669"/>
    <property type="project" value="InterPro"/>
</dbReference>
<dbReference type="Proteomes" id="UP000276223">
    <property type="component" value="Unassembled WGS sequence"/>
</dbReference>
<evidence type="ECO:0000313" key="10">
    <source>
        <dbReference type="Proteomes" id="UP000276223"/>
    </source>
</evidence>
<evidence type="ECO:0000256" key="5">
    <source>
        <dbReference type="ARBA" id="ARBA00022692"/>
    </source>
</evidence>
<keyword evidence="10" id="KW-1185">Reference proteome</keyword>
<evidence type="ECO:0000256" key="1">
    <source>
        <dbReference type="ARBA" id="ARBA00004442"/>
    </source>
</evidence>
<dbReference type="InterPro" id="IPR051906">
    <property type="entry name" value="TolC-like"/>
</dbReference>
<dbReference type="OrthoDB" id="367883at2"/>
<dbReference type="GO" id="GO:0015288">
    <property type="term" value="F:porin activity"/>
    <property type="evidence" value="ECO:0007669"/>
    <property type="project" value="TreeGrafter"/>
</dbReference>
<dbReference type="PANTHER" id="PTHR30026">
    <property type="entry name" value="OUTER MEMBRANE PROTEIN TOLC"/>
    <property type="match status" value="1"/>
</dbReference>
<evidence type="ECO:0000256" key="2">
    <source>
        <dbReference type="ARBA" id="ARBA00007613"/>
    </source>
</evidence>
<dbReference type="Pfam" id="PF02321">
    <property type="entry name" value="OEP"/>
    <property type="match status" value="2"/>
</dbReference>
<reference evidence="9 10" key="1">
    <citation type="submission" date="2018-11" db="EMBL/GenBank/DDBJ databases">
        <title>Genomic Encyclopedia of Type Strains, Phase IV (KMG-IV): sequencing the most valuable type-strain genomes for metagenomic binning, comparative biology and taxonomic classification.</title>
        <authorList>
            <person name="Goeker M."/>
        </authorList>
    </citation>
    <scope>NUCLEOTIDE SEQUENCE [LARGE SCALE GENOMIC DNA]</scope>
    <source>
        <strain evidence="9 10">DSM 22027</strain>
    </source>
</reference>